<evidence type="ECO:0000313" key="4">
    <source>
        <dbReference type="EMBL" id="ELQ74168.1"/>
    </source>
</evidence>
<feature type="compositionally biased region" description="Polar residues" evidence="2">
    <location>
        <begin position="304"/>
        <end position="315"/>
    </location>
</feature>
<feature type="domain" description="Nudix hydrolase" evidence="3">
    <location>
        <begin position="487"/>
        <end position="607"/>
    </location>
</feature>
<dbReference type="Gene3D" id="3.90.79.10">
    <property type="entry name" value="Nucleoside Triphosphate Pyrophosphohydrolase"/>
    <property type="match status" value="1"/>
</dbReference>
<evidence type="ECO:0000313" key="5">
    <source>
        <dbReference type="Proteomes" id="UP000011185"/>
    </source>
</evidence>
<dbReference type="PROSITE" id="PS00893">
    <property type="entry name" value="NUDIX_BOX"/>
    <property type="match status" value="1"/>
</dbReference>
<dbReference type="HOGENOM" id="CLU_449920_0_0_1"/>
<evidence type="ECO:0000256" key="2">
    <source>
        <dbReference type="SAM" id="MobiDB-lite"/>
    </source>
</evidence>
<keyword evidence="1 4" id="KW-0378">Hydrolase</keyword>
<dbReference type="Pfam" id="PF00293">
    <property type="entry name" value="NUDIX"/>
    <property type="match status" value="1"/>
</dbReference>
<dbReference type="AlphaFoldDB" id="L7JRU1"/>
<dbReference type="Proteomes" id="UP000011185">
    <property type="component" value="Unassembled WGS sequence"/>
</dbReference>
<feature type="compositionally biased region" description="Basic and acidic residues" evidence="2">
    <location>
        <begin position="73"/>
        <end position="86"/>
    </location>
</feature>
<sequence length="607" mass="67541">MEGNSNEEQEQMRNNGYEKIGRVENDSCDKTGRAGNDGCDKLEQRRNSCCDKTGRTENDSHSRMEAKNNCSDKTGRTENDSHSRMEAKNNCCDKTTEQTKNNSFDKIGQTENNSCDKTEQRRNNSCDKTDTTENTQNKTDAQPVVPRGHHSSFLGSKAASCHTTNNLLEKQGRLSREQCEMMVRTTSRVNNSFASSFVDSCGAPVKWCVRIQPLSTRASTSVSHRVPCYGSAYRRALAKRRQNGEHLRNENVRKGVVVMKGSIDGGRNELVSGSAKDTGKSGEVNGAEESRTEEVMAGGTSKTMEINNREGNTGLKNGEVNGTEESTSLKNGNERTVSCGDQNAEITPLENETVKTTTSSNNKKKTVTSSKTNKTKTAKPTSSSSLNRTKHPNDIPPQVASKREHSLIKYRSKLAKGTRRYTRYSRMDIKRGEEPGYFDPFYEQDWKTPSSSISDHSNDPVAVKEPGCSVILTYIKDLIVALCLDVKVISHAGVLGVIGEKIVLVYNSKGKMVLPKGTIKHGEGMKQCAAREAWEEAGIQGPISPRRFLVKDGVAWYLMEVKRVYRHYDENWRGRAVITYGSEFKGKIKKKHIEVIKKGLLYASVWL</sequence>
<protein>
    <submittedName>
        <fullName evidence="4">Diadenosine and diphosphoinositol polyphosphate phosphohydrolase</fullName>
        <ecNumber evidence="4">3.6.1.6</ecNumber>
    </submittedName>
</protein>
<organism evidence="4 5">
    <name type="scientific">Trachipleistophora hominis</name>
    <name type="common">Microsporidian parasite</name>
    <dbReference type="NCBI Taxonomy" id="72359"/>
    <lineage>
        <taxon>Eukaryota</taxon>
        <taxon>Fungi</taxon>
        <taxon>Fungi incertae sedis</taxon>
        <taxon>Microsporidia</taxon>
        <taxon>Pleistophoridae</taxon>
        <taxon>Trachipleistophora</taxon>
    </lineage>
</organism>
<dbReference type="VEuPathDB" id="MicrosporidiaDB:THOM_2906"/>
<dbReference type="EMBL" id="JH994066">
    <property type="protein sequence ID" value="ELQ74168.1"/>
    <property type="molecule type" value="Genomic_DNA"/>
</dbReference>
<feature type="compositionally biased region" description="Polar residues" evidence="2">
    <location>
        <begin position="323"/>
        <end position="345"/>
    </location>
</feature>
<dbReference type="PROSITE" id="PS51462">
    <property type="entry name" value="NUDIX"/>
    <property type="match status" value="1"/>
</dbReference>
<feature type="region of interest" description="Disordered" evidence="2">
    <location>
        <begin position="267"/>
        <end position="290"/>
    </location>
</feature>
<dbReference type="InterPro" id="IPR015797">
    <property type="entry name" value="NUDIX_hydrolase-like_dom_sf"/>
</dbReference>
<feature type="compositionally biased region" description="Low complexity" evidence="2">
    <location>
        <begin position="354"/>
        <end position="372"/>
    </location>
</feature>
<dbReference type="EC" id="3.6.1.6" evidence="4"/>
<dbReference type="GO" id="GO:0017110">
    <property type="term" value="F:nucleoside diphosphate phosphatase activity"/>
    <property type="evidence" value="ECO:0007669"/>
    <property type="project" value="UniProtKB-EC"/>
</dbReference>
<name>L7JRU1_TRAHO</name>
<keyword evidence="5" id="KW-1185">Reference proteome</keyword>
<feature type="region of interest" description="Disordered" evidence="2">
    <location>
        <begin position="304"/>
        <end position="404"/>
    </location>
</feature>
<dbReference type="STRING" id="72359.L7JRU1"/>
<dbReference type="OrthoDB" id="2011998at2759"/>
<feature type="region of interest" description="Disordered" evidence="2">
    <location>
        <begin position="103"/>
        <end position="156"/>
    </location>
</feature>
<dbReference type="InterPro" id="IPR020084">
    <property type="entry name" value="NUDIX_hydrolase_CS"/>
</dbReference>
<evidence type="ECO:0000259" key="3">
    <source>
        <dbReference type="PROSITE" id="PS51462"/>
    </source>
</evidence>
<gene>
    <name evidence="4" type="ORF">THOM_2906</name>
</gene>
<accession>L7JRU1</accession>
<evidence type="ECO:0000256" key="1">
    <source>
        <dbReference type="ARBA" id="ARBA00022801"/>
    </source>
</evidence>
<dbReference type="SUPFAM" id="SSF55811">
    <property type="entry name" value="Nudix"/>
    <property type="match status" value="1"/>
</dbReference>
<proteinExistence type="predicted"/>
<feature type="region of interest" description="Disordered" evidence="2">
    <location>
        <begin position="1"/>
        <end position="86"/>
    </location>
</feature>
<feature type="compositionally biased region" description="Basic and acidic residues" evidence="2">
    <location>
        <begin position="19"/>
        <end position="66"/>
    </location>
</feature>
<dbReference type="InterPro" id="IPR000086">
    <property type="entry name" value="NUDIX_hydrolase_dom"/>
</dbReference>
<dbReference type="InParanoid" id="L7JRU1"/>
<feature type="compositionally biased region" description="Polar residues" evidence="2">
    <location>
        <begin position="103"/>
        <end position="113"/>
    </location>
</feature>
<feature type="compositionally biased region" description="Basic and acidic residues" evidence="2">
    <location>
        <begin position="114"/>
        <end position="131"/>
    </location>
</feature>
<reference evidence="4 5" key="1">
    <citation type="journal article" date="2012" name="PLoS Pathog.">
        <title>The genome of the obligate intracellular parasite Trachipleistophora hominis: new insights into microsporidian genome dynamics and reductive evolution.</title>
        <authorList>
            <person name="Heinz E."/>
            <person name="Williams T.A."/>
            <person name="Nakjang S."/>
            <person name="Noel C.J."/>
            <person name="Swan D.C."/>
            <person name="Goldberg A.V."/>
            <person name="Harris S.R."/>
            <person name="Weinmaier T."/>
            <person name="Markert S."/>
            <person name="Becher D."/>
            <person name="Bernhardt J."/>
            <person name="Dagan T."/>
            <person name="Hacker C."/>
            <person name="Lucocq J.M."/>
            <person name="Schweder T."/>
            <person name="Rattei T."/>
            <person name="Hall N."/>
            <person name="Hirt R.P."/>
            <person name="Embley T.M."/>
        </authorList>
    </citation>
    <scope>NUCLEOTIDE SEQUENCE [LARGE SCALE GENOMIC DNA]</scope>
</reference>